<dbReference type="EMBL" id="CAJOBH010045894">
    <property type="protein sequence ID" value="CAF4354003.1"/>
    <property type="molecule type" value="Genomic_DNA"/>
</dbReference>
<evidence type="ECO:0000313" key="1">
    <source>
        <dbReference type="EMBL" id="CAF4354003.1"/>
    </source>
</evidence>
<reference evidence="1" key="1">
    <citation type="submission" date="2021-02" db="EMBL/GenBank/DDBJ databases">
        <authorList>
            <person name="Nowell W R."/>
        </authorList>
    </citation>
    <scope>NUCLEOTIDE SEQUENCE</scope>
</reference>
<dbReference type="EMBL" id="CAJOBI010072344">
    <property type="protein sequence ID" value="CAF4463714.1"/>
    <property type="molecule type" value="Genomic_DNA"/>
</dbReference>
<accession>A0A8S2UND8</accession>
<organism evidence="1 3">
    <name type="scientific">Rotaria magnacalcarata</name>
    <dbReference type="NCBI Taxonomy" id="392030"/>
    <lineage>
        <taxon>Eukaryota</taxon>
        <taxon>Metazoa</taxon>
        <taxon>Spiralia</taxon>
        <taxon>Gnathifera</taxon>
        <taxon>Rotifera</taxon>
        <taxon>Eurotatoria</taxon>
        <taxon>Bdelloidea</taxon>
        <taxon>Philodinida</taxon>
        <taxon>Philodinidae</taxon>
        <taxon>Rotaria</taxon>
    </lineage>
</organism>
<sequence length="50" mass="5619">MIERNLAMIDNGKQQIFKIATANSEKVDAASAKKVPKLADIIRMYDLLLQ</sequence>
<name>A0A8S2UND8_9BILA</name>
<proteinExistence type="predicted"/>
<feature type="non-terminal residue" evidence="1">
    <location>
        <position position="50"/>
    </location>
</feature>
<evidence type="ECO:0000313" key="3">
    <source>
        <dbReference type="Proteomes" id="UP000681967"/>
    </source>
</evidence>
<dbReference type="Proteomes" id="UP000676336">
    <property type="component" value="Unassembled WGS sequence"/>
</dbReference>
<dbReference type="AlphaFoldDB" id="A0A8S2UND8"/>
<dbReference type="Proteomes" id="UP000681967">
    <property type="component" value="Unassembled WGS sequence"/>
</dbReference>
<protein>
    <submittedName>
        <fullName evidence="1">Uncharacterized protein</fullName>
    </submittedName>
</protein>
<evidence type="ECO:0000313" key="2">
    <source>
        <dbReference type="EMBL" id="CAF4463714.1"/>
    </source>
</evidence>
<gene>
    <name evidence="1" type="ORF">BYL167_LOCUS29602</name>
    <name evidence="2" type="ORF">SMN809_LOCUS33258</name>
</gene>
<comment type="caution">
    <text evidence="1">The sequence shown here is derived from an EMBL/GenBank/DDBJ whole genome shotgun (WGS) entry which is preliminary data.</text>
</comment>